<dbReference type="RefSeq" id="WP_345419375.1">
    <property type="nucleotide sequence ID" value="NZ_BAABHO010000036.1"/>
</dbReference>
<dbReference type="Proteomes" id="UP001500928">
    <property type="component" value="Unassembled WGS sequence"/>
</dbReference>
<reference evidence="3" key="1">
    <citation type="journal article" date="2019" name="Int. J. Syst. Evol. Microbiol.">
        <title>The Global Catalogue of Microorganisms (GCM) 10K type strain sequencing project: providing services to taxonomists for standard genome sequencing and annotation.</title>
        <authorList>
            <consortium name="The Broad Institute Genomics Platform"/>
            <consortium name="The Broad Institute Genome Sequencing Center for Infectious Disease"/>
            <person name="Wu L."/>
            <person name="Ma J."/>
        </authorList>
    </citation>
    <scope>NUCLEOTIDE SEQUENCE [LARGE SCALE GENOMIC DNA]</scope>
    <source>
        <strain evidence="3">JCM 17979</strain>
    </source>
</reference>
<gene>
    <name evidence="2" type="ORF">GCM10023200_40740</name>
</gene>
<keyword evidence="3" id="KW-1185">Reference proteome</keyword>
<evidence type="ECO:0000313" key="3">
    <source>
        <dbReference type="Proteomes" id="UP001500928"/>
    </source>
</evidence>
<proteinExistence type="predicted"/>
<feature type="transmembrane region" description="Helical" evidence="1">
    <location>
        <begin position="20"/>
        <end position="48"/>
    </location>
</feature>
<keyword evidence="1" id="KW-0472">Membrane</keyword>
<organism evidence="2 3">
    <name type="scientific">Actinomycetospora chlora</name>
    <dbReference type="NCBI Taxonomy" id="663608"/>
    <lineage>
        <taxon>Bacteria</taxon>
        <taxon>Bacillati</taxon>
        <taxon>Actinomycetota</taxon>
        <taxon>Actinomycetes</taxon>
        <taxon>Pseudonocardiales</taxon>
        <taxon>Pseudonocardiaceae</taxon>
        <taxon>Actinomycetospora</taxon>
    </lineage>
</organism>
<evidence type="ECO:0000313" key="2">
    <source>
        <dbReference type="EMBL" id="GAA4799718.1"/>
    </source>
</evidence>
<protein>
    <submittedName>
        <fullName evidence="2">Uncharacterized protein</fullName>
    </submittedName>
</protein>
<keyword evidence="1" id="KW-1133">Transmembrane helix</keyword>
<sequence length="119" mass="11722">MPDTSPAAIPPPRSRTVRLLVGGAVLTAAGGLLGAAGTGLVAAAAWGAARRWQQATAMTPAQLARHAVSATVVGAGAGAEAWRRPAGDLDLAAALATAADSARGIPAPRPGDDRVEVSR</sequence>
<accession>A0ABP9BS43</accession>
<evidence type="ECO:0000256" key="1">
    <source>
        <dbReference type="SAM" id="Phobius"/>
    </source>
</evidence>
<name>A0ABP9BS43_9PSEU</name>
<keyword evidence="1" id="KW-0812">Transmembrane</keyword>
<comment type="caution">
    <text evidence="2">The sequence shown here is derived from an EMBL/GenBank/DDBJ whole genome shotgun (WGS) entry which is preliminary data.</text>
</comment>
<dbReference type="EMBL" id="BAABHO010000036">
    <property type="protein sequence ID" value="GAA4799718.1"/>
    <property type="molecule type" value="Genomic_DNA"/>
</dbReference>